<proteinExistence type="predicted"/>
<evidence type="ECO:0000313" key="3">
    <source>
        <dbReference type="EMBL" id="TDX94819.1"/>
    </source>
</evidence>
<dbReference type="RefSeq" id="WP_123261928.1">
    <property type="nucleotide sequence ID" value="NZ_RJTX01000001.1"/>
</dbReference>
<dbReference type="EMBL" id="SOQW01000001">
    <property type="protein sequence ID" value="TDX94819.1"/>
    <property type="molecule type" value="Genomic_DNA"/>
</dbReference>
<name>A0A3N0W579_9FLAO</name>
<sequence>MIVYHKTKQDFSSDVLTNAIENIISSQIHLKTGHNISARELRSFHNSLGYMDRVLNDPQIPEDAGISIEYHIPQTSKRVDFIITGRDDDHENVIIIELKQWESCQLTDRDGIIQTRLGGGMVDTSHPSYQAYSYAALLNGFNATIEEENIRLHPCAYLHNYEPDGIIDHTFYEFYNRKAPVFLKPDALKLREFIKRFIKKGDNSSIMFRIDNGKVRPTKSLSDALNSILKGNKEFLMIDDQKVVYETAKKIAIESSESNKNVIIVQGGAGTGKSVVAINLLVDLVKRGHLAQYVTKTSAPREVYFDKLSKDLKMVELKKLFVGSGSFINTPLNSFKTLLVDEAHRLTEKTSFLRRGDNQVKEIINSALCSIFFIDEDQRVHIEDYGEIKVIEEIALQLGANVHKMELESQFRCNGSDGYISWLDNTLQIRETANYEFNSKDFDYEFKIFDSPDELKDTIVKKNKKNNKARLVAGYCWDWVSDKNPELDDIKIDGFDFSMKWNLKTYGSTWIINPNSVNEVGCIHTCQGLEVDYIGVIIGDDLIVRDDQVLVQPLSRSKMDKSIFGYKKLLKENPQYAKSLVRSIIKNTYRTLMTRGMKGCYIYCTDHETREYFKKALQS</sequence>
<evidence type="ECO:0000313" key="4">
    <source>
        <dbReference type="Proteomes" id="UP000269375"/>
    </source>
</evidence>
<dbReference type="Proteomes" id="UP000295709">
    <property type="component" value="Unassembled WGS sequence"/>
</dbReference>
<dbReference type="OrthoDB" id="9759819at2"/>
<dbReference type="Proteomes" id="UP000269375">
    <property type="component" value="Unassembled WGS sequence"/>
</dbReference>
<evidence type="ECO:0000313" key="2">
    <source>
        <dbReference type="EMBL" id="ROI00224.1"/>
    </source>
</evidence>
<dbReference type="EMBL" id="RJTX01000001">
    <property type="protein sequence ID" value="ROI00224.1"/>
    <property type="molecule type" value="Genomic_DNA"/>
</dbReference>
<feature type="domain" description="Schlafen group 3-like DNA/RNA helicase" evidence="1">
    <location>
        <begin position="260"/>
        <end position="606"/>
    </location>
</feature>
<organism evidence="2 4">
    <name type="scientific">Chryseobacterium daecheongense</name>
    <dbReference type="NCBI Taxonomy" id="192389"/>
    <lineage>
        <taxon>Bacteria</taxon>
        <taxon>Pseudomonadati</taxon>
        <taxon>Bacteroidota</taxon>
        <taxon>Flavobacteriia</taxon>
        <taxon>Flavobacteriales</taxon>
        <taxon>Weeksellaceae</taxon>
        <taxon>Chryseobacterium group</taxon>
        <taxon>Chryseobacterium</taxon>
    </lineage>
</organism>
<reference evidence="3 5" key="2">
    <citation type="submission" date="2019-03" db="EMBL/GenBank/DDBJ databases">
        <title>Genomic Encyclopedia of Archaeal and Bacterial Type Strains, Phase II (KMG-II): from individual species to whole genera.</title>
        <authorList>
            <person name="Goeker M."/>
        </authorList>
    </citation>
    <scope>NUCLEOTIDE SEQUENCE [LARGE SCALE GENOMIC DNA]</scope>
    <source>
        <strain evidence="3 5">DSM 15235</strain>
    </source>
</reference>
<dbReference type="Gene3D" id="3.40.50.300">
    <property type="entry name" value="P-loop containing nucleotide triphosphate hydrolases"/>
    <property type="match status" value="1"/>
</dbReference>
<dbReference type="AlphaFoldDB" id="A0A3N0W579"/>
<accession>A0A3N0W579</accession>
<dbReference type="Pfam" id="PF09848">
    <property type="entry name" value="SLFN-g3_helicase"/>
    <property type="match status" value="1"/>
</dbReference>
<evidence type="ECO:0000259" key="1">
    <source>
        <dbReference type="Pfam" id="PF09848"/>
    </source>
</evidence>
<protein>
    <submittedName>
        <fullName evidence="2">DUF2075 domain-containing protein</fullName>
    </submittedName>
</protein>
<dbReference type="SUPFAM" id="SSF52540">
    <property type="entry name" value="P-loop containing nucleoside triphosphate hydrolases"/>
    <property type="match status" value="2"/>
</dbReference>
<dbReference type="InterPro" id="IPR018647">
    <property type="entry name" value="SLFN_3-like_DNA/RNA_helicase"/>
</dbReference>
<keyword evidence="5" id="KW-1185">Reference proteome</keyword>
<reference evidence="2 4" key="1">
    <citation type="submission" date="2018-11" db="EMBL/GenBank/DDBJ databases">
        <title>Proposal to divide the Flavobacteriaceae and reorganize its genera based on Amino Acid Identity values calculated from whole genome sequences.</title>
        <authorList>
            <person name="Nicholson A.C."/>
            <person name="Gulvik C.A."/>
            <person name="Whitney A.M."/>
            <person name="Humrighouse B.W."/>
            <person name="Bell M."/>
            <person name="Holmes B."/>
            <person name="Steigerwalt A."/>
            <person name="Villarma A."/>
            <person name="Sheth M."/>
            <person name="Batra D."/>
            <person name="Pryor J."/>
            <person name="Bernardet J.-F."/>
            <person name="Hugo C."/>
            <person name="Kampfer P."/>
            <person name="Newman J."/>
            <person name="Mcquiston J.R."/>
        </authorList>
    </citation>
    <scope>NUCLEOTIDE SEQUENCE [LARGE SCALE GENOMIC DNA]</scope>
    <source>
        <strain evidence="2 4">DSM 15235</strain>
    </source>
</reference>
<gene>
    <name evidence="3" type="ORF">BCF50_0590</name>
    <name evidence="2" type="ORF">EGI05_04890</name>
</gene>
<comment type="caution">
    <text evidence="2">The sequence shown here is derived from an EMBL/GenBank/DDBJ whole genome shotgun (WGS) entry which is preliminary data.</text>
</comment>
<dbReference type="InterPro" id="IPR027417">
    <property type="entry name" value="P-loop_NTPase"/>
</dbReference>
<evidence type="ECO:0000313" key="5">
    <source>
        <dbReference type="Proteomes" id="UP000295709"/>
    </source>
</evidence>